<evidence type="ECO:0008006" key="3">
    <source>
        <dbReference type="Google" id="ProtNLM"/>
    </source>
</evidence>
<keyword evidence="2" id="KW-1185">Reference proteome</keyword>
<evidence type="ECO:0000313" key="2">
    <source>
        <dbReference type="Proteomes" id="UP001566132"/>
    </source>
</evidence>
<sequence length="271" mass="27744">MVSCYKCSRSISKDTVTCRTCAKSFHPSCVGYYLKTRAASDCCSSLASSSAESAGGSAAGPPTGSSQTSVLVSASAALSQASALVDSLPVLSQASAGLSRPAVSGDIQRSFSMENFVLLLDSRLLLLKSDLVSIIDDRLGPVGELAAELRELGERQAVLEGRIDGLSGAVKDCEAAISGLRSELVTPRSVPPSRQVDCEVIFSGLPSDAPGDGLALVRELLASMSVPDLAPHVIAVRRVAGARRRAVEGEGSSSASSTASLIAACSSPAVR</sequence>
<protein>
    <recommendedName>
        <fullName evidence="3">Phorbol-ester/DAG-type domain-containing protein</fullName>
    </recommendedName>
</protein>
<accession>A0ABD1E0M5</accession>
<dbReference type="AlphaFoldDB" id="A0ABD1E0M5"/>
<name>A0ABD1E0M5_HYPHA</name>
<comment type="caution">
    <text evidence="1">The sequence shown here is derived from an EMBL/GenBank/DDBJ whole genome shotgun (WGS) entry which is preliminary data.</text>
</comment>
<proteinExistence type="predicted"/>
<dbReference type="Proteomes" id="UP001566132">
    <property type="component" value="Unassembled WGS sequence"/>
</dbReference>
<dbReference type="EMBL" id="JBDJPC010000015">
    <property type="protein sequence ID" value="KAL1488130.1"/>
    <property type="molecule type" value="Genomic_DNA"/>
</dbReference>
<reference evidence="1 2" key="1">
    <citation type="submission" date="2024-05" db="EMBL/GenBank/DDBJ databases">
        <title>Genetic variation in Jamaican populations of the coffee berry borer (Hypothenemus hampei).</title>
        <authorList>
            <person name="Errbii M."/>
            <person name="Myrie A."/>
        </authorList>
    </citation>
    <scope>NUCLEOTIDE SEQUENCE [LARGE SCALE GENOMIC DNA]</scope>
    <source>
        <strain evidence="1">JA-Hopewell-2020-01-JO</strain>
        <tissue evidence="1">Whole body</tissue>
    </source>
</reference>
<gene>
    <name evidence="1" type="ORF">ABEB36_015088</name>
</gene>
<evidence type="ECO:0000313" key="1">
    <source>
        <dbReference type="EMBL" id="KAL1488130.1"/>
    </source>
</evidence>
<organism evidence="1 2">
    <name type="scientific">Hypothenemus hampei</name>
    <name type="common">Coffee berry borer</name>
    <dbReference type="NCBI Taxonomy" id="57062"/>
    <lineage>
        <taxon>Eukaryota</taxon>
        <taxon>Metazoa</taxon>
        <taxon>Ecdysozoa</taxon>
        <taxon>Arthropoda</taxon>
        <taxon>Hexapoda</taxon>
        <taxon>Insecta</taxon>
        <taxon>Pterygota</taxon>
        <taxon>Neoptera</taxon>
        <taxon>Endopterygota</taxon>
        <taxon>Coleoptera</taxon>
        <taxon>Polyphaga</taxon>
        <taxon>Cucujiformia</taxon>
        <taxon>Curculionidae</taxon>
        <taxon>Scolytinae</taxon>
        <taxon>Hypothenemus</taxon>
    </lineage>
</organism>